<evidence type="ECO:0000256" key="1">
    <source>
        <dbReference type="SAM" id="Phobius"/>
    </source>
</evidence>
<feature type="chain" id="PRO_5045765605" evidence="2">
    <location>
        <begin position="28"/>
        <end position="167"/>
    </location>
</feature>
<evidence type="ECO:0000313" key="3">
    <source>
        <dbReference type="EMBL" id="MED6189336.1"/>
    </source>
</evidence>
<keyword evidence="4" id="KW-1185">Reference proteome</keyword>
<dbReference type="PANTHER" id="PTHR31414:SF16">
    <property type="entry name" value="TRANSMEMBRANE PROTEIN"/>
    <property type="match status" value="1"/>
</dbReference>
<feature type="transmembrane region" description="Helical" evidence="1">
    <location>
        <begin position="113"/>
        <end position="140"/>
    </location>
</feature>
<accession>A0ABU6WV63</accession>
<dbReference type="PANTHER" id="PTHR31414">
    <property type="entry name" value="TRANSMEMBRANE PROTEIN DDB_G0292058"/>
    <property type="match status" value="1"/>
</dbReference>
<evidence type="ECO:0000313" key="4">
    <source>
        <dbReference type="Proteomes" id="UP001341840"/>
    </source>
</evidence>
<protein>
    <submittedName>
        <fullName evidence="3">Uncharacterized protein</fullName>
    </submittedName>
</protein>
<organism evidence="3 4">
    <name type="scientific">Stylosanthes scabra</name>
    <dbReference type="NCBI Taxonomy" id="79078"/>
    <lineage>
        <taxon>Eukaryota</taxon>
        <taxon>Viridiplantae</taxon>
        <taxon>Streptophyta</taxon>
        <taxon>Embryophyta</taxon>
        <taxon>Tracheophyta</taxon>
        <taxon>Spermatophyta</taxon>
        <taxon>Magnoliopsida</taxon>
        <taxon>eudicotyledons</taxon>
        <taxon>Gunneridae</taxon>
        <taxon>Pentapetalae</taxon>
        <taxon>rosids</taxon>
        <taxon>fabids</taxon>
        <taxon>Fabales</taxon>
        <taxon>Fabaceae</taxon>
        <taxon>Papilionoideae</taxon>
        <taxon>50 kb inversion clade</taxon>
        <taxon>dalbergioids sensu lato</taxon>
        <taxon>Dalbergieae</taxon>
        <taxon>Pterocarpus clade</taxon>
        <taxon>Stylosanthes</taxon>
    </lineage>
</organism>
<comment type="caution">
    <text evidence="3">The sequence shown here is derived from an EMBL/GenBank/DDBJ whole genome shotgun (WGS) entry which is preliminary data.</text>
</comment>
<keyword evidence="1" id="KW-0472">Membrane</keyword>
<name>A0ABU6WV63_9FABA</name>
<evidence type="ECO:0000256" key="2">
    <source>
        <dbReference type="SAM" id="SignalP"/>
    </source>
</evidence>
<proteinExistence type="predicted"/>
<dbReference type="InterPro" id="IPR040283">
    <property type="entry name" value="DDB_G0292058-like"/>
</dbReference>
<keyword evidence="1" id="KW-1133">Transmembrane helix</keyword>
<sequence>MKGVCFNRFTFYLLVLFIVVSLSSTSALSSTSGSRRDSSVKFILGEENFGPWKNKITQEALAPSPETDAPSGTLLLAANRTDRPDILRRFRRYRGGWDIANRHYWASVGFTGAAGFILAALWFILFGVALLIHVCCGWGITIKDEQGSHPSPTICLILILLFTCAAV</sequence>
<reference evidence="3 4" key="1">
    <citation type="journal article" date="2023" name="Plants (Basel)">
        <title>Bridging the Gap: Combining Genomics and Transcriptomics Approaches to Understand Stylosanthes scabra, an Orphan Legume from the Brazilian Caatinga.</title>
        <authorList>
            <person name="Ferreira-Neto J.R.C."/>
            <person name="da Silva M.D."/>
            <person name="Binneck E."/>
            <person name="de Melo N.F."/>
            <person name="da Silva R.H."/>
            <person name="de Melo A.L.T.M."/>
            <person name="Pandolfi V."/>
            <person name="Bustamante F.O."/>
            <person name="Brasileiro-Vidal A.C."/>
            <person name="Benko-Iseppon A.M."/>
        </authorList>
    </citation>
    <scope>NUCLEOTIDE SEQUENCE [LARGE SCALE GENOMIC DNA]</scope>
    <source>
        <tissue evidence="3">Leaves</tissue>
    </source>
</reference>
<dbReference type="EMBL" id="JASCZI010183382">
    <property type="protein sequence ID" value="MED6189336.1"/>
    <property type="molecule type" value="Genomic_DNA"/>
</dbReference>
<keyword evidence="1" id="KW-0812">Transmembrane</keyword>
<keyword evidence="2" id="KW-0732">Signal</keyword>
<dbReference type="Proteomes" id="UP001341840">
    <property type="component" value="Unassembled WGS sequence"/>
</dbReference>
<feature type="signal peptide" evidence="2">
    <location>
        <begin position="1"/>
        <end position="27"/>
    </location>
</feature>
<gene>
    <name evidence="3" type="ORF">PIB30_095009</name>
</gene>